<dbReference type="PANTHER" id="PTHR10209">
    <property type="entry name" value="OXIDOREDUCTASE, 2OG-FE II OXYGENASE FAMILY PROTEIN"/>
    <property type="match status" value="1"/>
</dbReference>
<feature type="domain" description="Isopenicillin N synthase-like Fe(2+) 2OG dioxygenase" evidence="6">
    <location>
        <begin position="169"/>
        <end position="219"/>
    </location>
</feature>
<reference evidence="7 8" key="1">
    <citation type="submission" date="2024-05" db="EMBL/GenBank/DDBJ databases">
        <title>De novo assembly of an allotetraploid wild potato.</title>
        <authorList>
            <person name="Hosaka A.J."/>
        </authorList>
    </citation>
    <scope>NUCLEOTIDE SEQUENCE [LARGE SCALE GENOMIC DNA]</scope>
    <source>
        <tissue evidence="7">Young leaves</tissue>
    </source>
</reference>
<dbReference type="Proteomes" id="UP001627284">
    <property type="component" value="Unassembled WGS sequence"/>
</dbReference>
<dbReference type="GO" id="GO:0046872">
    <property type="term" value="F:metal ion binding"/>
    <property type="evidence" value="ECO:0007669"/>
    <property type="project" value="UniProtKB-KW"/>
</dbReference>
<feature type="chain" id="PRO_5044802122" description="Isopenicillin N synthase-like Fe(2+) 2OG dioxygenase domain-containing protein" evidence="5">
    <location>
        <begin position="26"/>
        <end position="242"/>
    </location>
</feature>
<keyword evidence="4" id="KW-0408">Iron</keyword>
<dbReference type="PANTHER" id="PTHR10209:SF720">
    <property type="entry name" value="FE2OG DIOXYGENASE DOMAIN-CONTAINING PROTEIN"/>
    <property type="match status" value="1"/>
</dbReference>
<dbReference type="SUPFAM" id="SSF51197">
    <property type="entry name" value="Clavaminate synthase-like"/>
    <property type="match status" value="1"/>
</dbReference>
<name>A0ABD2RB37_9SOLN</name>
<dbReference type="Pfam" id="PF03171">
    <property type="entry name" value="2OG-FeII_Oxy"/>
    <property type="match status" value="1"/>
</dbReference>
<comment type="similarity">
    <text evidence="1">Belongs to the iron/ascorbate-dependent oxidoreductase family.</text>
</comment>
<feature type="non-terminal residue" evidence="7">
    <location>
        <position position="1"/>
    </location>
</feature>
<accession>A0ABD2RB37</accession>
<evidence type="ECO:0000256" key="5">
    <source>
        <dbReference type="SAM" id="SignalP"/>
    </source>
</evidence>
<feature type="signal peptide" evidence="5">
    <location>
        <begin position="1"/>
        <end position="25"/>
    </location>
</feature>
<dbReference type="GO" id="GO:0016491">
    <property type="term" value="F:oxidoreductase activity"/>
    <property type="evidence" value="ECO:0007669"/>
    <property type="project" value="UniProtKB-KW"/>
</dbReference>
<dbReference type="InterPro" id="IPR027443">
    <property type="entry name" value="IPNS-like_sf"/>
</dbReference>
<dbReference type="Gene3D" id="2.60.120.330">
    <property type="entry name" value="B-lactam Antibiotic, Isopenicillin N Synthase, Chain"/>
    <property type="match status" value="1"/>
</dbReference>
<dbReference type="InterPro" id="IPR044861">
    <property type="entry name" value="IPNS-like_FE2OG_OXY"/>
</dbReference>
<evidence type="ECO:0000313" key="8">
    <source>
        <dbReference type="Proteomes" id="UP001627284"/>
    </source>
</evidence>
<evidence type="ECO:0000256" key="3">
    <source>
        <dbReference type="ARBA" id="ARBA00023002"/>
    </source>
</evidence>
<keyword evidence="5" id="KW-0732">Signal</keyword>
<organism evidence="7 8">
    <name type="scientific">Solanum stoloniferum</name>
    <dbReference type="NCBI Taxonomy" id="62892"/>
    <lineage>
        <taxon>Eukaryota</taxon>
        <taxon>Viridiplantae</taxon>
        <taxon>Streptophyta</taxon>
        <taxon>Embryophyta</taxon>
        <taxon>Tracheophyta</taxon>
        <taxon>Spermatophyta</taxon>
        <taxon>Magnoliopsida</taxon>
        <taxon>eudicotyledons</taxon>
        <taxon>Gunneridae</taxon>
        <taxon>Pentapetalae</taxon>
        <taxon>asterids</taxon>
        <taxon>lamiids</taxon>
        <taxon>Solanales</taxon>
        <taxon>Solanaceae</taxon>
        <taxon>Solanoideae</taxon>
        <taxon>Solaneae</taxon>
        <taxon>Solanum</taxon>
    </lineage>
</organism>
<evidence type="ECO:0000256" key="2">
    <source>
        <dbReference type="ARBA" id="ARBA00022723"/>
    </source>
</evidence>
<evidence type="ECO:0000256" key="1">
    <source>
        <dbReference type="ARBA" id="ARBA00008056"/>
    </source>
</evidence>
<evidence type="ECO:0000256" key="4">
    <source>
        <dbReference type="ARBA" id="ARBA00023004"/>
    </source>
</evidence>
<comment type="caution">
    <text evidence="7">The sequence shown here is derived from an EMBL/GenBank/DDBJ whole genome shotgun (WGS) entry which is preliminary data.</text>
</comment>
<evidence type="ECO:0000259" key="6">
    <source>
        <dbReference type="Pfam" id="PF03171"/>
    </source>
</evidence>
<protein>
    <recommendedName>
        <fullName evidence="6">Isopenicillin N synthase-like Fe(2+) 2OG dioxygenase domain-containing protein</fullName>
    </recommendedName>
</protein>
<sequence length="242" mass="27629">KIPSYMKNLQELITLLSLCPGLVVHLPLTFSDCEETAKATLPSSDKRHRIPSSILEGMIDGTRKFHEQDVEVKKEYYSSDPTARRVRYDSNLHVYKSKGKTAYWKDSLIIPGFVSGHNEPEEIPEVCRKTSLEYINHVIKLEDTLLGLLSEALGLKPNNLQATKFDKGQTLICHYYPACPQPKLTLGIEKHTDPVFLTILLQDQNGGLQVMCDNQWPMLHRLNMVWLLILVTTFRSYQMTSL</sequence>
<keyword evidence="2" id="KW-0479">Metal-binding</keyword>
<dbReference type="AlphaFoldDB" id="A0ABD2RB37"/>
<keyword evidence="8" id="KW-1185">Reference proteome</keyword>
<evidence type="ECO:0000313" key="7">
    <source>
        <dbReference type="EMBL" id="KAL3329056.1"/>
    </source>
</evidence>
<dbReference type="EMBL" id="JBJKTR010000021">
    <property type="protein sequence ID" value="KAL3329056.1"/>
    <property type="molecule type" value="Genomic_DNA"/>
</dbReference>
<gene>
    <name evidence="7" type="ORF">AABB24_036250</name>
</gene>
<proteinExistence type="inferred from homology"/>
<keyword evidence="3" id="KW-0560">Oxidoreductase</keyword>